<dbReference type="Proteomes" id="UP000886595">
    <property type="component" value="Unassembled WGS sequence"/>
</dbReference>
<accession>A0A8X8AQ19</accession>
<dbReference type="EMBL" id="JAAMPC010000006">
    <property type="protein sequence ID" value="KAG2308723.1"/>
    <property type="molecule type" value="Genomic_DNA"/>
</dbReference>
<proteinExistence type="predicted"/>
<dbReference type="AlphaFoldDB" id="A0A8X8AQ19"/>
<evidence type="ECO:0000313" key="2">
    <source>
        <dbReference type="EMBL" id="KAG2308723.1"/>
    </source>
</evidence>
<protein>
    <submittedName>
        <fullName evidence="2">Uncharacterized protein</fullName>
    </submittedName>
</protein>
<gene>
    <name evidence="2" type="ORF">Bca52824_028471</name>
</gene>
<name>A0A8X8AQ19_BRACI</name>
<comment type="caution">
    <text evidence="2">The sequence shown here is derived from an EMBL/GenBank/DDBJ whole genome shotgun (WGS) entry which is preliminary data.</text>
</comment>
<sequence>MLVCISPHLYVHHSKNYRITGILENIYPIVSQHIESENAFLRTKAWSGRPKKSRWQSWLELSRMRGHKPVKKHGDAEMLKPQGTAIMKPQCTQPVD</sequence>
<dbReference type="OrthoDB" id="1112016at2759"/>
<evidence type="ECO:0000256" key="1">
    <source>
        <dbReference type="SAM" id="MobiDB-lite"/>
    </source>
</evidence>
<feature type="region of interest" description="Disordered" evidence="1">
    <location>
        <begin position="66"/>
        <end position="96"/>
    </location>
</feature>
<keyword evidence="3" id="KW-1185">Reference proteome</keyword>
<reference evidence="2 3" key="1">
    <citation type="submission" date="2020-02" db="EMBL/GenBank/DDBJ databases">
        <authorList>
            <person name="Ma Q."/>
            <person name="Huang Y."/>
            <person name="Song X."/>
            <person name="Pei D."/>
        </authorList>
    </citation>
    <scope>NUCLEOTIDE SEQUENCE [LARGE SCALE GENOMIC DNA]</scope>
    <source>
        <strain evidence="2">Sxm20200214</strain>
        <tissue evidence="2">Leaf</tissue>
    </source>
</reference>
<organism evidence="2 3">
    <name type="scientific">Brassica carinata</name>
    <name type="common">Ethiopian mustard</name>
    <name type="synonym">Abyssinian cabbage</name>
    <dbReference type="NCBI Taxonomy" id="52824"/>
    <lineage>
        <taxon>Eukaryota</taxon>
        <taxon>Viridiplantae</taxon>
        <taxon>Streptophyta</taxon>
        <taxon>Embryophyta</taxon>
        <taxon>Tracheophyta</taxon>
        <taxon>Spermatophyta</taxon>
        <taxon>Magnoliopsida</taxon>
        <taxon>eudicotyledons</taxon>
        <taxon>Gunneridae</taxon>
        <taxon>Pentapetalae</taxon>
        <taxon>rosids</taxon>
        <taxon>malvids</taxon>
        <taxon>Brassicales</taxon>
        <taxon>Brassicaceae</taxon>
        <taxon>Brassiceae</taxon>
        <taxon>Brassica</taxon>
    </lineage>
</organism>
<evidence type="ECO:0000313" key="3">
    <source>
        <dbReference type="Proteomes" id="UP000886595"/>
    </source>
</evidence>